<dbReference type="Proteomes" id="UP000314294">
    <property type="component" value="Unassembled WGS sequence"/>
</dbReference>
<evidence type="ECO:0000313" key="3">
    <source>
        <dbReference type="Proteomes" id="UP000314294"/>
    </source>
</evidence>
<gene>
    <name evidence="2" type="ORF">EYF80_066470</name>
</gene>
<keyword evidence="3" id="KW-1185">Reference proteome</keyword>
<evidence type="ECO:0000256" key="1">
    <source>
        <dbReference type="SAM" id="MobiDB-lite"/>
    </source>
</evidence>
<feature type="compositionally biased region" description="Basic and acidic residues" evidence="1">
    <location>
        <begin position="45"/>
        <end position="60"/>
    </location>
</feature>
<dbReference type="AlphaFoldDB" id="A0A4Z2E4A4"/>
<accession>A0A4Z2E4A4</accession>
<protein>
    <submittedName>
        <fullName evidence="2">Uncharacterized protein</fullName>
    </submittedName>
</protein>
<proteinExistence type="predicted"/>
<comment type="caution">
    <text evidence="2">The sequence shown here is derived from an EMBL/GenBank/DDBJ whole genome shotgun (WGS) entry which is preliminary data.</text>
</comment>
<sequence>MNDLPLTPDTSAPSAGARARAGPPGAPSGPRAGERPPGARAPAEGAREGARARQGEDAAERGVGARPDEEGREGEAEDASAPRPPGEEARRGQTETALSPRCAVKVSGRPVGRGMVFICYDALMCQEGDRLVENSPH</sequence>
<organism evidence="2 3">
    <name type="scientific">Liparis tanakae</name>
    <name type="common">Tanaka's snailfish</name>
    <dbReference type="NCBI Taxonomy" id="230148"/>
    <lineage>
        <taxon>Eukaryota</taxon>
        <taxon>Metazoa</taxon>
        <taxon>Chordata</taxon>
        <taxon>Craniata</taxon>
        <taxon>Vertebrata</taxon>
        <taxon>Euteleostomi</taxon>
        <taxon>Actinopterygii</taxon>
        <taxon>Neopterygii</taxon>
        <taxon>Teleostei</taxon>
        <taxon>Neoteleostei</taxon>
        <taxon>Acanthomorphata</taxon>
        <taxon>Eupercaria</taxon>
        <taxon>Perciformes</taxon>
        <taxon>Cottioidei</taxon>
        <taxon>Cottales</taxon>
        <taxon>Liparidae</taxon>
        <taxon>Liparis</taxon>
    </lineage>
</organism>
<reference evidence="2 3" key="1">
    <citation type="submission" date="2019-03" db="EMBL/GenBank/DDBJ databases">
        <title>First draft genome of Liparis tanakae, snailfish: a comprehensive survey of snailfish specific genes.</title>
        <authorList>
            <person name="Kim W."/>
            <person name="Song I."/>
            <person name="Jeong J.-H."/>
            <person name="Kim D."/>
            <person name="Kim S."/>
            <person name="Ryu S."/>
            <person name="Song J.Y."/>
            <person name="Lee S.K."/>
        </authorList>
    </citation>
    <scope>NUCLEOTIDE SEQUENCE [LARGE SCALE GENOMIC DNA]</scope>
    <source>
        <tissue evidence="2">Muscle</tissue>
    </source>
</reference>
<name>A0A4Z2E4A4_9TELE</name>
<feature type="region of interest" description="Disordered" evidence="1">
    <location>
        <begin position="1"/>
        <end position="101"/>
    </location>
</feature>
<evidence type="ECO:0000313" key="2">
    <source>
        <dbReference type="EMBL" id="TNN23410.1"/>
    </source>
</evidence>
<dbReference type="EMBL" id="SRLO01018587">
    <property type="protein sequence ID" value="TNN23410.1"/>
    <property type="molecule type" value="Genomic_DNA"/>
</dbReference>
<feature type="compositionally biased region" description="Low complexity" evidence="1">
    <location>
        <begin position="11"/>
        <end position="44"/>
    </location>
</feature>